<feature type="domain" description="Peptidase M56" evidence="2">
    <location>
        <begin position="11"/>
        <end position="325"/>
    </location>
</feature>
<dbReference type="PATRIC" id="fig|1353534.3.peg.1050"/>
<comment type="caution">
    <text evidence="3">The sequence shown here is derived from an EMBL/GenBank/DDBJ whole genome shotgun (WGS) entry which is preliminary data.</text>
</comment>
<feature type="transmembrane region" description="Helical" evidence="1">
    <location>
        <begin position="6"/>
        <end position="28"/>
    </location>
</feature>
<proteinExistence type="predicted"/>
<dbReference type="Proteomes" id="UP000093954">
    <property type="component" value="Unassembled WGS sequence"/>
</dbReference>
<gene>
    <name evidence="3" type="primary">blaR1_2</name>
    <name evidence="3" type="ORF">CLRAG_10310</name>
</gene>
<keyword evidence="1" id="KW-0812">Transmembrane</keyword>
<name>A0A1A6AXD4_9CLOT</name>
<dbReference type="PANTHER" id="PTHR34978:SF3">
    <property type="entry name" value="SLR0241 PROTEIN"/>
    <property type="match status" value="1"/>
</dbReference>
<keyword evidence="1" id="KW-1133">Transmembrane helix</keyword>
<dbReference type="RefSeq" id="WP_065077403.1">
    <property type="nucleotide sequence ID" value="NZ_LROS01000011.1"/>
</dbReference>
<sequence>MFKFIILYKWVLYLSLLASFLIIFFLAAKKVLKQRLRIEVQYIIGILILVRLIVPALPKSSLSIFNIIPFYFNRPPVTSAIDKFDYDQYLTESVSEESVGSAKGDTDYAYLNPSIIRDTFNIPESYMQVTFEIWYAGFILGMIYILISYVTCLRKVSKYESIRDKRIIDILQKCKNNMNIKKNINVVQGIDIKSPAIFGIIAPKILMPLTVIKDMNDNDIKNIFLHELSHYKKKDILVNYVIRITRVIYWFNPIIWYFANEMKKDMELSCDSIALNYIESEKTKEYGYTMIDLIKYSKFVKKSRVSMAVGISVDAKYMAKRISMIKKFERISPKAIISSIIVFCFCILIMLTEAKINNVFSQDALNRQITSKYVVDELGINRIEDNTSYPYECDPEALGNWKSVDIVDNISDFKKDKRQWKDNMYIKEIKFFNGGTTDKSWLTWTKGIAINKSDKLSSEYVIKNIDGESYMFFRWKNGDYAFGCRKPVYYVLKKV</sequence>
<feature type="transmembrane region" description="Helical" evidence="1">
    <location>
        <begin position="331"/>
        <end position="351"/>
    </location>
</feature>
<organism evidence="3 4">
    <name type="scientific">Clostridium ragsdalei P11</name>
    <dbReference type="NCBI Taxonomy" id="1353534"/>
    <lineage>
        <taxon>Bacteria</taxon>
        <taxon>Bacillati</taxon>
        <taxon>Bacillota</taxon>
        <taxon>Clostridia</taxon>
        <taxon>Eubacteriales</taxon>
        <taxon>Clostridiaceae</taxon>
        <taxon>Clostridium</taxon>
    </lineage>
</organism>
<accession>A0A1A6AXD4</accession>
<dbReference type="EMBL" id="LROS01000011">
    <property type="protein sequence ID" value="OBR94693.1"/>
    <property type="molecule type" value="Genomic_DNA"/>
</dbReference>
<feature type="transmembrane region" description="Helical" evidence="1">
    <location>
        <begin position="133"/>
        <end position="153"/>
    </location>
</feature>
<dbReference type="Pfam" id="PF05569">
    <property type="entry name" value="Peptidase_M56"/>
    <property type="match status" value="1"/>
</dbReference>
<dbReference type="InterPro" id="IPR008756">
    <property type="entry name" value="Peptidase_M56"/>
</dbReference>
<dbReference type="AlphaFoldDB" id="A0A1A6AXD4"/>
<evidence type="ECO:0000256" key="1">
    <source>
        <dbReference type="SAM" id="Phobius"/>
    </source>
</evidence>
<reference evidence="3 4" key="1">
    <citation type="journal article" date="2012" name="Front. Microbiol.">
        <title>Draft Genome Sequence of the Virulent Strain 01-B526 of the Fish Pathogen Aeromonas salmonicida.</title>
        <authorList>
            <person name="Charette S.J."/>
            <person name="Brochu F."/>
            <person name="Boyle B."/>
            <person name="Filion G."/>
            <person name="Tanaka K.H."/>
            <person name="Derome N."/>
        </authorList>
    </citation>
    <scope>NUCLEOTIDE SEQUENCE [LARGE SCALE GENOMIC DNA]</scope>
    <source>
        <strain evidence="3 4">P11</strain>
    </source>
</reference>
<evidence type="ECO:0000313" key="3">
    <source>
        <dbReference type="EMBL" id="OBR94693.1"/>
    </source>
</evidence>
<evidence type="ECO:0000313" key="4">
    <source>
        <dbReference type="Proteomes" id="UP000093954"/>
    </source>
</evidence>
<dbReference type="InterPro" id="IPR052173">
    <property type="entry name" value="Beta-lactam_resp_regulator"/>
</dbReference>
<dbReference type="CDD" id="cd07341">
    <property type="entry name" value="M56_BlaR1_MecR1_like"/>
    <property type="match status" value="1"/>
</dbReference>
<keyword evidence="4" id="KW-1185">Reference proteome</keyword>
<protein>
    <submittedName>
        <fullName evidence="3">Regulatory protein BlaR1</fullName>
    </submittedName>
</protein>
<dbReference type="PANTHER" id="PTHR34978">
    <property type="entry name" value="POSSIBLE SENSOR-TRANSDUCER PROTEIN BLAR"/>
    <property type="match status" value="1"/>
</dbReference>
<evidence type="ECO:0000259" key="2">
    <source>
        <dbReference type="Pfam" id="PF05569"/>
    </source>
</evidence>
<keyword evidence="1" id="KW-0472">Membrane</keyword>